<name>A0A1H5WD97_9BACT</name>
<dbReference type="Pfam" id="PF19891">
    <property type="entry name" value="DUF6364"/>
    <property type="match status" value="1"/>
</dbReference>
<dbReference type="OrthoDB" id="6198066at2"/>
<keyword evidence="2" id="KW-1185">Reference proteome</keyword>
<evidence type="ECO:0000313" key="2">
    <source>
        <dbReference type="Proteomes" id="UP000236736"/>
    </source>
</evidence>
<accession>A0A1H5WD97</accession>
<reference evidence="2" key="1">
    <citation type="submission" date="2016-10" db="EMBL/GenBank/DDBJ databases">
        <authorList>
            <person name="Varghese N."/>
            <person name="Submissions S."/>
        </authorList>
    </citation>
    <scope>NUCLEOTIDE SEQUENCE [LARGE SCALE GENOMIC DNA]</scope>
    <source>
        <strain evidence="2">DSM 17298</strain>
    </source>
</reference>
<gene>
    <name evidence="1" type="ORF">SAMN03080598_02012</name>
</gene>
<sequence>MDAKITLAFNKEVIEKAKDFAELNNISLSRLTEYLYTQITSKNYKSLEELPVSDWINEVSVGPMEYKKLPGRNDLKNEFFESKK</sequence>
<dbReference type="Proteomes" id="UP000236736">
    <property type="component" value="Unassembled WGS sequence"/>
</dbReference>
<dbReference type="RefSeq" id="WP_103924688.1">
    <property type="nucleotide sequence ID" value="NZ_FNVR01000009.1"/>
</dbReference>
<dbReference type="EMBL" id="FNVR01000009">
    <property type="protein sequence ID" value="SEF96787.1"/>
    <property type="molecule type" value="Genomic_DNA"/>
</dbReference>
<evidence type="ECO:0000313" key="1">
    <source>
        <dbReference type="EMBL" id="SEF96787.1"/>
    </source>
</evidence>
<dbReference type="InterPro" id="IPR045944">
    <property type="entry name" value="DUF6364"/>
</dbReference>
<organism evidence="1 2">
    <name type="scientific">Algoriphagus boritolerans DSM 17298 = JCM 18970</name>
    <dbReference type="NCBI Taxonomy" id="1120964"/>
    <lineage>
        <taxon>Bacteria</taxon>
        <taxon>Pseudomonadati</taxon>
        <taxon>Bacteroidota</taxon>
        <taxon>Cytophagia</taxon>
        <taxon>Cytophagales</taxon>
        <taxon>Cyclobacteriaceae</taxon>
        <taxon>Algoriphagus</taxon>
    </lineage>
</organism>
<dbReference type="STRING" id="1120964.GCA_001313265_02740"/>
<proteinExistence type="predicted"/>
<protein>
    <submittedName>
        <fullName evidence="1">Uncharacterized protein</fullName>
    </submittedName>
</protein>
<dbReference type="AlphaFoldDB" id="A0A1H5WD97"/>